<keyword evidence="2" id="KW-1185">Reference proteome</keyword>
<comment type="caution">
    <text evidence="1">The sequence shown here is derived from an EMBL/GenBank/DDBJ whole genome shotgun (WGS) entry which is preliminary data.</text>
</comment>
<dbReference type="Proteomes" id="UP000799755">
    <property type="component" value="Unassembled WGS sequence"/>
</dbReference>
<proteinExistence type="predicted"/>
<name>A0ACB6R6H1_9PLEO</name>
<sequence>MALVLGLSRVGFAACMLFRRNSYDNLVLCPVVVVLAAAGDLWMGIYSRLRRHLDNQS</sequence>
<evidence type="ECO:0000313" key="1">
    <source>
        <dbReference type="EMBL" id="KAF2474781.1"/>
    </source>
</evidence>
<evidence type="ECO:0000313" key="2">
    <source>
        <dbReference type="Proteomes" id="UP000799755"/>
    </source>
</evidence>
<accession>A0ACB6R6H1</accession>
<protein>
    <submittedName>
        <fullName evidence="1">Uncharacterized protein</fullName>
    </submittedName>
</protein>
<reference evidence="1" key="1">
    <citation type="journal article" date="2020" name="Stud. Mycol.">
        <title>101 Dothideomycetes genomes: a test case for predicting lifestyles and emergence of pathogens.</title>
        <authorList>
            <person name="Haridas S."/>
            <person name="Albert R."/>
            <person name="Binder M."/>
            <person name="Bloem J."/>
            <person name="Labutti K."/>
            <person name="Salamov A."/>
            <person name="Andreopoulos B."/>
            <person name="Baker S."/>
            <person name="Barry K."/>
            <person name="Bills G."/>
            <person name="Bluhm B."/>
            <person name="Cannon C."/>
            <person name="Castanera R."/>
            <person name="Culley D."/>
            <person name="Daum C."/>
            <person name="Ezra D."/>
            <person name="Gonzalez J."/>
            <person name="Henrissat B."/>
            <person name="Kuo A."/>
            <person name="Liang C."/>
            <person name="Lipzen A."/>
            <person name="Lutzoni F."/>
            <person name="Magnuson J."/>
            <person name="Mondo S."/>
            <person name="Nolan M."/>
            <person name="Ohm R."/>
            <person name="Pangilinan J."/>
            <person name="Park H.-J."/>
            <person name="Ramirez L."/>
            <person name="Alfaro M."/>
            <person name="Sun H."/>
            <person name="Tritt A."/>
            <person name="Yoshinaga Y."/>
            <person name="Zwiers L.-H."/>
            <person name="Turgeon B."/>
            <person name="Goodwin S."/>
            <person name="Spatafora J."/>
            <person name="Crous P."/>
            <person name="Grigoriev I."/>
        </authorList>
    </citation>
    <scope>NUCLEOTIDE SEQUENCE</scope>
    <source>
        <strain evidence="1">ATCC 200398</strain>
    </source>
</reference>
<organism evidence="1 2">
    <name type="scientific">Lindgomyces ingoldianus</name>
    <dbReference type="NCBI Taxonomy" id="673940"/>
    <lineage>
        <taxon>Eukaryota</taxon>
        <taxon>Fungi</taxon>
        <taxon>Dikarya</taxon>
        <taxon>Ascomycota</taxon>
        <taxon>Pezizomycotina</taxon>
        <taxon>Dothideomycetes</taxon>
        <taxon>Pleosporomycetidae</taxon>
        <taxon>Pleosporales</taxon>
        <taxon>Lindgomycetaceae</taxon>
        <taxon>Lindgomyces</taxon>
    </lineage>
</organism>
<gene>
    <name evidence="1" type="ORF">BDR25DRAFT_301422</name>
</gene>
<dbReference type="EMBL" id="MU003497">
    <property type="protein sequence ID" value="KAF2474781.1"/>
    <property type="molecule type" value="Genomic_DNA"/>
</dbReference>